<dbReference type="InterPro" id="IPR002401">
    <property type="entry name" value="Cyt_P450_E_grp-I"/>
</dbReference>
<dbReference type="Pfam" id="PF00067">
    <property type="entry name" value="p450"/>
    <property type="match status" value="1"/>
</dbReference>
<dbReference type="EMBL" id="WJXA01000003">
    <property type="protein sequence ID" value="KAF7147364.1"/>
    <property type="molecule type" value="Genomic_DNA"/>
</dbReference>
<dbReference type="PANTHER" id="PTHR47950">
    <property type="entry name" value="CYTOCHROME P450, FAMILY 76, SUBFAMILY C, POLYPEPTIDE 5-RELATED"/>
    <property type="match status" value="1"/>
</dbReference>
<comment type="caution">
    <text evidence="11">The sequence shown here is derived from an EMBL/GenBank/DDBJ whole genome shotgun (WGS) entry which is preliminary data.</text>
</comment>
<accession>A0A834H5D4</accession>
<dbReference type="GO" id="GO:0016705">
    <property type="term" value="F:oxidoreductase activity, acting on paired donors, with incorporation or reduction of molecular oxygen"/>
    <property type="evidence" value="ECO:0007669"/>
    <property type="project" value="InterPro"/>
</dbReference>
<evidence type="ECO:0008006" key="13">
    <source>
        <dbReference type="Google" id="ProtNLM"/>
    </source>
</evidence>
<dbReference type="InterPro" id="IPR036396">
    <property type="entry name" value="Cyt_P450_sf"/>
</dbReference>
<keyword evidence="5 9" id="KW-0560">Oxidoreductase</keyword>
<dbReference type="OrthoDB" id="6764281at2759"/>
<evidence type="ECO:0000256" key="2">
    <source>
        <dbReference type="ARBA" id="ARBA00010617"/>
    </source>
</evidence>
<evidence type="ECO:0000256" key="6">
    <source>
        <dbReference type="ARBA" id="ARBA00023004"/>
    </source>
</evidence>
<keyword evidence="4 8" id="KW-0479">Metal-binding</keyword>
<keyword evidence="12" id="KW-1185">Reference proteome</keyword>
<keyword evidence="7 9" id="KW-0503">Monooxygenase</keyword>
<dbReference type="GO" id="GO:0020037">
    <property type="term" value="F:heme binding"/>
    <property type="evidence" value="ECO:0007669"/>
    <property type="project" value="InterPro"/>
</dbReference>
<evidence type="ECO:0000256" key="4">
    <source>
        <dbReference type="ARBA" id="ARBA00022723"/>
    </source>
</evidence>
<dbReference type="Gene3D" id="1.10.630.10">
    <property type="entry name" value="Cytochrome P450"/>
    <property type="match status" value="1"/>
</dbReference>
<dbReference type="PROSITE" id="PS00086">
    <property type="entry name" value="CYTOCHROME_P450"/>
    <property type="match status" value="1"/>
</dbReference>
<evidence type="ECO:0000256" key="10">
    <source>
        <dbReference type="SAM" id="Phobius"/>
    </source>
</evidence>
<dbReference type="AlphaFoldDB" id="A0A834H5D4"/>
<evidence type="ECO:0000313" key="11">
    <source>
        <dbReference type="EMBL" id="KAF7147364.1"/>
    </source>
</evidence>
<dbReference type="InterPro" id="IPR001128">
    <property type="entry name" value="Cyt_P450"/>
</dbReference>
<dbReference type="PRINTS" id="PR00385">
    <property type="entry name" value="P450"/>
</dbReference>
<dbReference type="GO" id="GO:0005506">
    <property type="term" value="F:iron ion binding"/>
    <property type="evidence" value="ECO:0007669"/>
    <property type="project" value="InterPro"/>
</dbReference>
<keyword evidence="10" id="KW-0812">Transmembrane</keyword>
<sequence length="528" mass="59708">MLQQSLSFYKFHSHELIFVLSKPTMSSPLLSLIPAESNVFFPLVFLSLLFILLLTHLRTPTRKQPPLPPGPTPWPVVGNLFQLSRKTPLHISLATLAEVHGPLMLLKMGSHRLIVGSSPAAAREILNTHDRILSGRYMPQVIQTKGSKIHNHQLVFNDECDHRWRRVKSAYKSELFSARALESQVGIRERKIWELVKHLGLMDGRVVKIKEVVTFTAINIISRAMLSRDFVDLEGRGAGEGLMQNVRRFTEAGWKLGDLFAVLSGWDWQGTYKEFLGLFGRCCGVWVGLVEERRGRGSGNGRDFADALIESGFSDDQINAVFMELIGAGIESTSATTEWALTEFMRNPEPMQKLREELSKEITGDTIRESDLPRLPYLEACLKEILRLHPPGPLLLPHRALETCEVMGCTIPKGSQILVNMWAIARDPKIWDDPLSFKPERFLSSRLDYMGSDYEYFPFGSGRRFCPGQPLASRVVPVIIASLIHNFDWVLPGNMDPAQIDMTDKLDVTMLKQEPLCAIPKLRRQLMK</sequence>
<keyword evidence="6 8" id="KW-0408">Iron</keyword>
<evidence type="ECO:0000256" key="7">
    <source>
        <dbReference type="ARBA" id="ARBA00023033"/>
    </source>
</evidence>
<dbReference type="Proteomes" id="UP000626092">
    <property type="component" value="Unassembled WGS sequence"/>
</dbReference>
<proteinExistence type="inferred from homology"/>
<keyword evidence="10" id="KW-0472">Membrane</keyword>
<evidence type="ECO:0000313" key="12">
    <source>
        <dbReference type="Proteomes" id="UP000626092"/>
    </source>
</evidence>
<reference evidence="11" key="1">
    <citation type="submission" date="2019-11" db="EMBL/GenBank/DDBJ databases">
        <authorList>
            <person name="Liu Y."/>
            <person name="Hou J."/>
            <person name="Li T.-Q."/>
            <person name="Guan C.-H."/>
            <person name="Wu X."/>
            <person name="Wu H.-Z."/>
            <person name="Ling F."/>
            <person name="Zhang R."/>
            <person name="Shi X.-G."/>
            <person name="Ren J.-P."/>
            <person name="Chen E.-F."/>
            <person name="Sun J.-M."/>
        </authorList>
    </citation>
    <scope>NUCLEOTIDE SEQUENCE</scope>
    <source>
        <strain evidence="11">Adult_tree_wgs_1</strain>
        <tissue evidence="11">Leaves</tissue>
    </source>
</reference>
<dbReference type="GO" id="GO:0004497">
    <property type="term" value="F:monooxygenase activity"/>
    <property type="evidence" value="ECO:0007669"/>
    <property type="project" value="UniProtKB-KW"/>
</dbReference>
<evidence type="ECO:0000256" key="5">
    <source>
        <dbReference type="ARBA" id="ARBA00023002"/>
    </source>
</evidence>
<organism evidence="11 12">
    <name type="scientific">Rhododendron simsii</name>
    <name type="common">Sims's rhododendron</name>
    <dbReference type="NCBI Taxonomy" id="118357"/>
    <lineage>
        <taxon>Eukaryota</taxon>
        <taxon>Viridiplantae</taxon>
        <taxon>Streptophyta</taxon>
        <taxon>Embryophyta</taxon>
        <taxon>Tracheophyta</taxon>
        <taxon>Spermatophyta</taxon>
        <taxon>Magnoliopsida</taxon>
        <taxon>eudicotyledons</taxon>
        <taxon>Gunneridae</taxon>
        <taxon>Pentapetalae</taxon>
        <taxon>asterids</taxon>
        <taxon>Ericales</taxon>
        <taxon>Ericaceae</taxon>
        <taxon>Ericoideae</taxon>
        <taxon>Rhodoreae</taxon>
        <taxon>Rhododendron</taxon>
    </lineage>
</organism>
<dbReference type="PRINTS" id="PR00463">
    <property type="entry name" value="EP450I"/>
</dbReference>
<protein>
    <recommendedName>
        <fullName evidence="13">Cytochrome P450</fullName>
    </recommendedName>
</protein>
<comment type="similarity">
    <text evidence="2 9">Belongs to the cytochrome P450 family.</text>
</comment>
<comment type="cofactor">
    <cofactor evidence="1 8">
        <name>heme</name>
        <dbReference type="ChEBI" id="CHEBI:30413"/>
    </cofactor>
</comment>
<dbReference type="SUPFAM" id="SSF48264">
    <property type="entry name" value="Cytochrome P450"/>
    <property type="match status" value="1"/>
</dbReference>
<dbReference type="InterPro" id="IPR017972">
    <property type="entry name" value="Cyt_P450_CS"/>
</dbReference>
<feature type="transmembrane region" description="Helical" evidence="10">
    <location>
        <begin position="39"/>
        <end position="57"/>
    </location>
</feature>
<evidence type="ECO:0000256" key="8">
    <source>
        <dbReference type="PIRSR" id="PIRSR602401-1"/>
    </source>
</evidence>
<dbReference type="PANTHER" id="PTHR47950:SF49">
    <property type="entry name" value="CYTOCHROME P450"/>
    <property type="match status" value="1"/>
</dbReference>
<feature type="binding site" description="axial binding residue" evidence="8">
    <location>
        <position position="466"/>
    </location>
    <ligand>
        <name>heme</name>
        <dbReference type="ChEBI" id="CHEBI:30413"/>
    </ligand>
    <ligandPart>
        <name>Fe</name>
        <dbReference type="ChEBI" id="CHEBI:18248"/>
    </ligandPart>
</feature>
<dbReference type="FunFam" id="1.10.630.10:FF:000126">
    <property type="entry name" value="Predicted protein"/>
    <property type="match status" value="1"/>
</dbReference>
<evidence type="ECO:0000256" key="3">
    <source>
        <dbReference type="ARBA" id="ARBA00022617"/>
    </source>
</evidence>
<evidence type="ECO:0000256" key="1">
    <source>
        <dbReference type="ARBA" id="ARBA00001971"/>
    </source>
</evidence>
<evidence type="ECO:0000256" key="9">
    <source>
        <dbReference type="RuleBase" id="RU000461"/>
    </source>
</evidence>
<gene>
    <name evidence="11" type="ORF">RHSIM_Rhsim03G0177800</name>
</gene>
<keyword evidence="3 8" id="KW-0349">Heme</keyword>
<name>A0A834H5D4_RHOSS</name>
<keyword evidence="10" id="KW-1133">Transmembrane helix</keyword>